<feature type="domain" description="GYF" evidence="2">
    <location>
        <begin position="292"/>
        <end position="340"/>
    </location>
</feature>
<gene>
    <name evidence="3" type="ORF">COEREDRAFT_83833</name>
</gene>
<dbReference type="Pfam" id="PF02213">
    <property type="entry name" value="GYF"/>
    <property type="match status" value="1"/>
</dbReference>
<sequence length="1030" mass="109315">MTTKMNFGPEWMRSVPTSNRGTVGMNTAGTTNGNLSGMVVGTNEKPPNVSYTANLQLPVYTRERMIELFQPHGVADGFVVDSCVFSETALEPVSFTPLSSKEQELFSGLVSNAPHRRYNVGQSSLAHSHARNSGPSQKPLGNGVHAASRSRPREGDRGDKFLAPESANSDYASARAAPISGVSDPDNEGENLWASQTIVRNSVGSFGADGVFRMDGDSGTVALGEANSSSSHGDLSTAAPRAGVISQIGMAASKSPQPGRHSSSSESQSGENSLGAPSAAMQQRLLIERAERLRWWYCDPQGNTQGPFSTAHMQEWCSGGYFSADLQVCLEGGSGFEPLGAIISRAGRSQDAFLYAALAFVTQGAATRADISTPTTSAPLSRVGSAAHLTSAIGAGPELGSGCPSPVLKGVLQLSQDQSVLTNGIASDAWKSGAAPTLSHTLRSAAGSPAWDVLPAELDADAKINGAGGSEAAQLSVLLQEQLRVVTAISECQHFIMELQEQQQQALTKLMQEVTQETSSLHYKAQMDRTPVQTDVLFALHQHAQATKEQLRHEYVQLSQMHIARVAQLEAKTDPVIREIMLQNGAVYALDFIGQRLHELSMQITSNEHHFQPQTPSSQNVDIPVSSAEPPNLDDTATLKTASDIPASSPALSSVRHDTDDLPARFDSLTTINKGDIHDSSSSTENPSEKAKSTSQQSPKSVSPKASNQSAVPDVASAHVLHKDSSLFSNSNKQDKLPLNVPIAATAAPWSSAGTGIKRNLPKKSLLQIQQEEEAAAAKKIQHMATEERLSFSATASQPGISYAERLGNSTSGTGSQSLAAIMEEQYREADINRGSGSTYAASTQKSVSRSNSVSGHVWGAKSTPKAAASLTASTTGKVQPNSKSAAKPLNNVASDVKLPSMDFLKWCYTHLSSLHGIDTCKFIEMLLTFPMQAPDATLEIISEQIYAYSKTLNGRAFAEDFAKRRRKDYGAIRNGSSRSASPNWAQQLGALKGSSTNSGFAHVASINISNPPGSNASSSFQVVGKKGKR</sequence>
<dbReference type="SUPFAM" id="SSF55277">
    <property type="entry name" value="GYF domain"/>
    <property type="match status" value="1"/>
</dbReference>
<dbReference type="SMART" id="SM00444">
    <property type="entry name" value="GYF"/>
    <property type="match status" value="1"/>
</dbReference>
<dbReference type="InterPro" id="IPR035445">
    <property type="entry name" value="GYF-like_dom_sf"/>
</dbReference>
<feature type="compositionally biased region" description="Polar residues" evidence="1">
    <location>
        <begin position="1009"/>
        <end position="1022"/>
    </location>
</feature>
<dbReference type="InterPro" id="IPR051640">
    <property type="entry name" value="GRB10-interact_GYF"/>
</dbReference>
<feature type="region of interest" description="Disordered" evidence="1">
    <location>
        <begin position="1009"/>
        <end position="1030"/>
    </location>
</feature>
<reference evidence="3 4" key="1">
    <citation type="journal article" date="2015" name="Genome Biol. Evol.">
        <title>Phylogenomic analyses indicate that early fungi evolved digesting cell walls of algal ancestors of land plants.</title>
        <authorList>
            <person name="Chang Y."/>
            <person name="Wang S."/>
            <person name="Sekimoto S."/>
            <person name="Aerts A.L."/>
            <person name="Choi C."/>
            <person name="Clum A."/>
            <person name="LaButti K.M."/>
            <person name="Lindquist E.A."/>
            <person name="Yee Ngan C."/>
            <person name="Ohm R.A."/>
            <person name="Salamov A.A."/>
            <person name="Grigoriev I.V."/>
            <person name="Spatafora J.W."/>
            <person name="Berbee M.L."/>
        </authorList>
    </citation>
    <scope>NUCLEOTIDE SEQUENCE [LARGE SCALE GENOMIC DNA]</scope>
    <source>
        <strain evidence="3 4">NRRL 1564</strain>
    </source>
</reference>
<dbReference type="PANTHER" id="PTHR14445:SF36">
    <property type="entry name" value="FI03272P-RELATED"/>
    <property type="match status" value="1"/>
</dbReference>
<dbReference type="STRING" id="763665.A0A2G5B1K9"/>
<dbReference type="AlphaFoldDB" id="A0A2G5B1K9"/>
<evidence type="ECO:0000313" key="3">
    <source>
        <dbReference type="EMBL" id="PIA12895.1"/>
    </source>
</evidence>
<accession>A0A2G5B1K9</accession>
<feature type="region of interest" description="Disordered" evidence="1">
    <location>
        <begin position="122"/>
        <end position="190"/>
    </location>
</feature>
<dbReference type="OrthoDB" id="48509at2759"/>
<name>A0A2G5B1K9_COERN</name>
<dbReference type="PANTHER" id="PTHR14445">
    <property type="entry name" value="GRB10 INTERACTING GYF PROTEIN"/>
    <property type="match status" value="1"/>
</dbReference>
<organism evidence="3 4">
    <name type="scientific">Coemansia reversa (strain ATCC 12441 / NRRL 1564)</name>
    <dbReference type="NCBI Taxonomy" id="763665"/>
    <lineage>
        <taxon>Eukaryota</taxon>
        <taxon>Fungi</taxon>
        <taxon>Fungi incertae sedis</taxon>
        <taxon>Zoopagomycota</taxon>
        <taxon>Kickxellomycotina</taxon>
        <taxon>Kickxellomycetes</taxon>
        <taxon>Kickxellales</taxon>
        <taxon>Kickxellaceae</taxon>
        <taxon>Coemansia</taxon>
    </lineage>
</organism>
<feature type="compositionally biased region" description="Polar residues" evidence="1">
    <location>
        <begin position="693"/>
        <end position="711"/>
    </location>
</feature>
<feature type="region of interest" description="Disordered" evidence="1">
    <location>
        <begin position="608"/>
        <end position="714"/>
    </location>
</feature>
<feature type="compositionally biased region" description="Low complexity" evidence="1">
    <location>
        <begin position="253"/>
        <end position="273"/>
    </location>
</feature>
<dbReference type="EMBL" id="KZ303557">
    <property type="protein sequence ID" value="PIA12895.1"/>
    <property type="molecule type" value="Genomic_DNA"/>
</dbReference>
<evidence type="ECO:0000259" key="2">
    <source>
        <dbReference type="PROSITE" id="PS50829"/>
    </source>
</evidence>
<protein>
    <recommendedName>
        <fullName evidence="2">GYF domain-containing protein</fullName>
    </recommendedName>
</protein>
<feature type="region of interest" description="Disordered" evidence="1">
    <location>
        <begin position="251"/>
        <end position="278"/>
    </location>
</feature>
<keyword evidence="4" id="KW-1185">Reference proteome</keyword>
<dbReference type="InterPro" id="IPR003169">
    <property type="entry name" value="GYF"/>
</dbReference>
<dbReference type="CDD" id="cd00072">
    <property type="entry name" value="GYF"/>
    <property type="match status" value="1"/>
</dbReference>
<feature type="region of interest" description="Disordered" evidence="1">
    <location>
        <begin position="1"/>
        <end position="23"/>
    </location>
</feature>
<dbReference type="Proteomes" id="UP000242474">
    <property type="component" value="Unassembled WGS sequence"/>
</dbReference>
<feature type="compositionally biased region" description="Polar residues" evidence="1">
    <location>
        <begin position="122"/>
        <end position="136"/>
    </location>
</feature>
<evidence type="ECO:0000313" key="4">
    <source>
        <dbReference type="Proteomes" id="UP000242474"/>
    </source>
</evidence>
<feature type="compositionally biased region" description="Basic and acidic residues" evidence="1">
    <location>
        <begin position="655"/>
        <end position="664"/>
    </location>
</feature>
<dbReference type="Gene3D" id="3.30.1490.40">
    <property type="match status" value="1"/>
</dbReference>
<dbReference type="PROSITE" id="PS50829">
    <property type="entry name" value="GYF"/>
    <property type="match status" value="1"/>
</dbReference>
<evidence type="ECO:0000256" key="1">
    <source>
        <dbReference type="SAM" id="MobiDB-lite"/>
    </source>
</evidence>
<feature type="compositionally biased region" description="Polar residues" evidence="1">
    <location>
        <begin position="608"/>
        <end position="621"/>
    </location>
</feature>
<proteinExistence type="predicted"/>
<dbReference type="GO" id="GO:0005829">
    <property type="term" value="C:cytosol"/>
    <property type="evidence" value="ECO:0007669"/>
    <property type="project" value="TreeGrafter"/>
</dbReference>
<feature type="compositionally biased region" description="Basic and acidic residues" evidence="1">
    <location>
        <begin position="151"/>
        <end position="162"/>
    </location>
</feature>